<evidence type="ECO:0000256" key="8">
    <source>
        <dbReference type="PIRSR" id="PIRSR038994-3"/>
    </source>
</evidence>
<protein>
    <submittedName>
        <fullName evidence="10">N-acetylglucosamine-6-phosphate deacetylase</fullName>
        <ecNumber evidence="10">3.5.1.25</ecNumber>
    </submittedName>
</protein>
<accession>A0AB39BG32</accession>
<dbReference type="EMBL" id="CP162511">
    <property type="protein sequence ID" value="XDI05309.1"/>
    <property type="molecule type" value="Genomic_DNA"/>
</dbReference>
<dbReference type="EC" id="3.5.1.25" evidence="10"/>
<dbReference type="Gene3D" id="2.30.40.10">
    <property type="entry name" value="Urease, subunit C, domain 1"/>
    <property type="match status" value="1"/>
</dbReference>
<feature type="binding site" evidence="7">
    <location>
        <position position="138"/>
    </location>
    <ligand>
        <name>substrate</name>
    </ligand>
</feature>
<name>A0AB39BG32_9MICO</name>
<sequence>MSIVTRALEGRSADALEAVRVEITDGLISAVSRRPSRDESLPVLTPGFVDTQVNGYAGLDVNGDDVTPSTLIALTERLRAIGVTTWVPTVITGPEERILHALDCIRRARTIDPRVHDAIPCAHVEGPFISPDDGARGVHDLEWIRPLDAGEVDRWRRAGPVGIVTVSPHADRSEEQIARITAEGVTVSIGHTSADHAHIVAAVDAGARLATHLGNGIPTMLPRHPNAIWSLLADERITAGVIADGHHLPDETLVAMIRAKGDRGVFLVSDLTTIGGLAAGVHTTPVGGRVVLGDDLRLSHAGSDLLAGAAATLVDGVRRLAALPSIGLGTSLRLASENPASITPGARPALGRLEPGAPADLVLLDGAELRVDDVVVGGDQVG</sequence>
<dbReference type="GO" id="GO:0006046">
    <property type="term" value="P:N-acetylglucosamine catabolic process"/>
    <property type="evidence" value="ECO:0007669"/>
    <property type="project" value="TreeGrafter"/>
</dbReference>
<evidence type="ECO:0000256" key="2">
    <source>
        <dbReference type="ARBA" id="ARBA00022723"/>
    </source>
</evidence>
<keyword evidence="4 5" id="KW-0119">Carbohydrate metabolism</keyword>
<feature type="domain" description="Amidohydrolase-related" evidence="9">
    <location>
        <begin position="43"/>
        <end position="381"/>
    </location>
</feature>
<feature type="binding site" evidence="8">
    <location>
        <position position="191"/>
    </location>
    <ligand>
        <name>Zn(2+)</name>
        <dbReference type="ChEBI" id="CHEBI:29105"/>
    </ligand>
</feature>
<comment type="similarity">
    <text evidence="1 5">Belongs to the metallo-dependent hydrolases superfamily. NagA family.</text>
</comment>
<feature type="binding site" evidence="8">
    <location>
        <position position="212"/>
    </location>
    <ligand>
        <name>Zn(2+)</name>
        <dbReference type="ChEBI" id="CHEBI:29105"/>
    </ligand>
</feature>
<dbReference type="InterPro" id="IPR006680">
    <property type="entry name" value="Amidohydro-rel"/>
</dbReference>
<evidence type="ECO:0000256" key="3">
    <source>
        <dbReference type="ARBA" id="ARBA00022801"/>
    </source>
</evidence>
<reference evidence="10" key="1">
    <citation type="submission" date="2024-05" db="EMBL/GenBank/DDBJ databases">
        <title>Herbiconiux sp. A18JL235.</title>
        <authorList>
            <person name="Zhang G."/>
        </authorList>
    </citation>
    <scope>NUCLEOTIDE SEQUENCE</scope>
    <source>
        <strain evidence="10">A18JL235</strain>
    </source>
</reference>
<feature type="binding site" evidence="8">
    <location>
        <position position="125"/>
    </location>
    <ligand>
        <name>Zn(2+)</name>
        <dbReference type="ChEBI" id="CHEBI:29105"/>
    </ligand>
</feature>
<keyword evidence="3 5" id="KW-0378">Hydrolase</keyword>
<dbReference type="Gene3D" id="3.20.20.140">
    <property type="entry name" value="Metal-dependent hydrolases"/>
    <property type="match status" value="1"/>
</dbReference>
<feature type="active site" description="Proton donor/acceptor" evidence="6">
    <location>
        <position position="270"/>
    </location>
</feature>
<dbReference type="SUPFAM" id="SSF51338">
    <property type="entry name" value="Composite domain of metallo-dependent hydrolases"/>
    <property type="match status" value="1"/>
</dbReference>
<gene>
    <name evidence="10" type="ORF">ABFY20_18620</name>
</gene>
<dbReference type="InterPro" id="IPR011059">
    <property type="entry name" value="Metal-dep_hydrolase_composite"/>
</dbReference>
<feature type="binding site" evidence="7">
    <location>
        <begin position="306"/>
        <end position="308"/>
    </location>
    <ligand>
        <name>substrate</name>
    </ligand>
</feature>
<dbReference type="Pfam" id="PF01979">
    <property type="entry name" value="Amidohydro_1"/>
    <property type="match status" value="1"/>
</dbReference>
<dbReference type="PANTHER" id="PTHR11113">
    <property type="entry name" value="N-ACETYLGLUCOSAMINE-6-PHOSPHATE DEACETYLASE"/>
    <property type="match status" value="1"/>
</dbReference>
<evidence type="ECO:0000256" key="5">
    <source>
        <dbReference type="PIRNR" id="PIRNR038994"/>
    </source>
</evidence>
<dbReference type="AlphaFoldDB" id="A0AB39BG32"/>
<evidence type="ECO:0000256" key="6">
    <source>
        <dbReference type="PIRSR" id="PIRSR038994-1"/>
    </source>
</evidence>
<dbReference type="GO" id="GO:0008448">
    <property type="term" value="F:N-acetylglucosamine-6-phosphate deacetylase activity"/>
    <property type="evidence" value="ECO:0007669"/>
    <property type="project" value="UniProtKB-EC"/>
</dbReference>
<dbReference type="SUPFAM" id="SSF51556">
    <property type="entry name" value="Metallo-dependent hydrolases"/>
    <property type="match status" value="1"/>
</dbReference>
<feature type="binding site" evidence="7">
    <location>
        <position position="223"/>
    </location>
    <ligand>
        <name>substrate</name>
    </ligand>
</feature>
<evidence type="ECO:0000256" key="7">
    <source>
        <dbReference type="PIRSR" id="PIRSR038994-2"/>
    </source>
</evidence>
<dbReference type="PANTHER" id="PTHR11113:SF14">
    <property type="entry name" value="N-ACETYLGLUCOSAMINE-6-PHOSPHATE DEACETYLASE"/>
    <property type="match status" value="1"/>
</dbReference>
<keyword evidence="2 8" id="KW-0479">Metal-binding</keyword>
<proteinExistence type="inferred from homology"/>
<comment type="cofactor">
    <cofactor evidence="8">
        <name>a divalent metal cation</name>
        <dbReference type="ChEBI" id="CHEBI:60240"/>
    </cofactor>
    <text evidence="8">Binds 1 divalent metal cation per subunit.</text>
</comment>
<dbReference type="GO" id="GO:0046872">
    <property type="term" value="F:metal ion binding"/>
    <property type="evidence" value="ECO:0007669"/>
    <property type="project" value="UniProtKB-KW"/>
</dbReference>
<dbReference type="PIRSF" id="PIRSF038994">
    <property type="entry name" value="NagA"/>
    <property type="match status" value="1"/>
</dbReference>
<evidence type="ECO:0000259" key="9">
    <source>
        <dbReference type="Pfam" id="PF01979"/>
    </source>
</evidence>
<dbReference type="InterPro" id="IPR032466">
    <property type="entry name" value="Metal_Hydrolase"/>
</dbReference>
<organism evidence="10">
    <name type="scientific">Herbiconiux sp. A18JL235</name>
    <dbReference type="NCBI Taxonomy" id="3152363"/>
    <lineage>
        <taxon>Bacteria</taxon>
        <taxon>Bacillati</taxon>
        <taxon>Actinomycetota</taxon>
        <taxon>Actinomycetes</taxon>
        <taxon>Micrococcales</taxon>
        <taxon>Microbacteriaceae</taxon>
        <taxon>Herbiconiux</taxon>
    </lineage>
</organism>
<feature type="binding site" evidence="7">
    <location>
        <position position="247"/>
    </location>
    <ligand>
        <name>substrate</name>
    </ligand>
</feature>
<dbReference type="InterPro" id="IPR003764">
    <property type="entry name" value="GlcNAc_6-P_deAcase"/>
</dbReference>
<dbReference type="RefSeq" id="WP_368497693.1">
    <property type="nucleotide sequence ID" value="NZ_CP162511.1"/>
</dbReference>
<evidence type="ECO:0000256" key="4">
    <source>
        <dbReference type="ARBA" id="ARBA00023277"/>
    </source>
</evidence>
<feature type="binding site" evidence="7">
    <location>
        <begin position="215"/>
        <end position="216"/>
    </location>
    <ligand>
        <name>substrate</name>
    </ligand>
</feature>
<evidence type="ECO:0000256" key="1">
    <source>
        <dbReference type="ARBA" id="ARBA00010716"/>
    </source>
</evidence>
<evidence type="ECO:0000313" key="10">
    <source>
        <dbReference type="EMBL" id="XDI05309.1"/>
    </source>
</evidence>